<evidence type="ECO:0000256" key="2">
    <source>
        <dbReference type="ARBA" id="ARBA00022723"/>
    </source>
</evidence>
<reference evidence="6 7" key="1">
    <citation type="journal article" date="2024" name="Nat. Commun.">
        <title>Phylogenomics reveals the evolutionary origins of lichenization in chlorophyte algae.</title>
        <authorList>
            <person name="Puginier C."/>
            <person name="Libourel C."/>
            <person name="Otte J."/>
            <person name="Skaloud P."/>
            <person name="Haon M."/>
            <person name="Grisel S."/>
            <person name="Petersen M."/>
            <person name="Berrin J.G."/>
            <person name="Delaux P.M."/>
            <person name="Dal Grande F."/>
            <person name="Keller J."/>
        </authorList>
    </citation>
    <scope>NUCLEOTIDE SEQUENCE [LARGE SCALE GENOMIC DNA]</scope>
    <source>
        <strain evidence="6 7">SAG 2523</strain>
    </source>
</reference>
<dbReference type="Pfam" id="PF00459">
    <property type="entry name" value="Inositol_P"/>
    <property type="match status" value="1"/>
</dbReference>
<dbReference type="InterPro" id="IPR020583">
    <property type="entry name" value="Inositol_monoP_metal-BS"/>
</dbReference>
<evidence type="ECO:0000313" key="6">
    <source>
        <dbReference type="EMBL" id="KAK9868681.1"/>
    </source>
</evidence>
<dbReference type="Proteomes" id="UP001485043">
    <property type="component" value="Unassembled WGS sequence"/>
</dbReference>
<accession>A0AAW1TKL9</accession>
<dbReference type="GO" id="GO:0008934">
    <property type="term" value="F:inositol monophosphate 1-phosphatase activity"/>
    <property type="evidence" value="ECO:0007669"/>
    <property type="project" value="TreeGrafter"/>
</dbReference>
<proteinExistence type="inferred from homology"/>
<dbReference type="GO" id="GO:0007165">
    <property type="term" value="P:signal transduction"/>
    <property type="evidence" value="ECO:0007669"/>
    <property type="project" value="TreeGrafter"/>
</dbReference>
<protein>
    <recommendedName>
        <fullName evidence="8">Inositol-phosphate phosphatase</fullName>
    </recommendedName>
</protein>
<comment type="cofactor">
    <cofactor evidence="5">
        <name>Mg(2+)</name>
        <dbReference type="ChEBI" id="CHEBI:18420"/>
    </cofactor>
</comment>
<keyword evidence="2 5" id="KW-0479">Metal-binding</keyword>
<evidence type="ECO:0000313" key="7">
    <source>
        <dbReference type="Proteomes" id="UP001485043"/>
    </source>
</evidence>
<evidence type="ECO:0000256" key="5">
    <source>
        <dbReference type="PIRSR" id="PIRSR600760-2"/>
    </source>
</evidence>
<keyword evidence="4 5" id="KW-0460">Magnesium</keyword>
<evidence type="ECO:0000256" key="1">
    <source>
        <dbReference type="ARBA" id="ARBA00009759"/>
    </source>
</evidence>
<dbReference type="InterPro" id="IPR000760">
    <property type="entry name" value="Inositol_monophosphatase-like"/>
</dbReference>
<keyword evidence="3" id="KW-0378">Hydrolase</keyword>
<feature type="binding site" evidence="5">
    <location>
        <position position="64"/>
    </location>
    <ligand>
        <name>Mg(2+)</name>
        <dbReference type="ChEBI" id="CHEBI:18420"/>
        <label>1</label>
        <note>catalytic</note>
    </ligand>
</feature>
<evidence type="ECO:0000256" key="3">
    <source>
        <dbReference type="ARBA" id="ARBA00022801"/>
    </source>
</evidence>
<dbReference type="Gene3D" id="3.30.540.10">
    <property type="entry name" value="Fructose-1,6-Bisphosphatase, subunit A, domain 1"/>
    <property type="match status" value="2"/>
</dbReference>
<dbReference type="PANTHER" id="PTHR20854:SF4">
    <property type="entry name" value="INOSITOL-1-MONOPHOSPHATASE-RELATED"/>
    <property type="match status" value="1"/>
</dbReference>
<dbReference type="GO" id="GO:0046872">
    <property type="term" value="F:metal ion binding"/>
    <property type="evidence" value="ECO:0007669"/>
    <property type="project" value="UniProtKB-KW"/>
</dbReference>
<dbReference type="AlphaFoldDB" id="A0AAW1TKL9"/>
<comment type="caution">
    <text evidence="6">The sequence shown here is derived from an EMBL/GenBank/DDBJ whole genome shotgun (WGS) entry which is preliminary data.</text>
</comment>
<sequence>MESKQAYLDVASRAALQAGEVITAAFSEQKAVEFKGKVDLVTETDKQSQGFTAELTDEPTWLVDPVDGTTNFVHRWPFVCVSIGLAIKKELTVGVVYNPVMNEMYTAVRGTGAFLNSKPISVSQTAQLGASLVATEIGTTRDSETVAAIFDRISAVTAQLSLFRKLEVTYLTLMAAPSTSWLAGS</sequence>
<dbReference type="GO" id="GO:0006020">
    <property type="term" value="P:inositol metabolic process"/>
    <property type="evidence" value="ECO:0007669"/>
    <property type="project" value="TreeGrafter"/>
</dbReference>
<dbReference type="SUPFAM" id="SSF56655">
    <property type="entry name" value="Carbohydrate phosphatase"/>
    <property type="match status" value="1"/>
</dbReference>
<comment type="similarity">
    <text evidence="1">Belongs to the inositol monophosphatase superfamily.</text>
</comment>
<keyword evidence="7" id="KW-1185">Reference proteome</keyword>
<dbReference type="PROSITE" id="PS00629">
    <property type="entry name" value="IMP_1"/>
    <property type="match status" value="1"/>
</dbReference>
<feature type="binding site" evidence="5">
    <location>
        <position position="67"/>
    </location>
    <ligand>
        <name>Mg(2+)</name>
        <dbReference type="ChEBI" id="CHEBI:18420"/>
        <label>1</label>
        <note>catalytic</note>
    </ligand>
</feature>
<evidence type="ECO:0008006" key="8">
    <source>
        <dbReference type="Google" id="ProtNLM"/>
    </source>
</evidence>
<evidence type="ECO:0000256" key="4">
    <source>
        <dbReference type="ARBA" id="ARBA00022842"/>
    </source>
</evidence>
<gene>
    <name evidence="6" type="ORF">WJX84_007107</name>
</gene>
<dbReference type="EMBL" id="JALJOV010000016">
    <property type="protein sequence ID" value="KAK9868681.1"/>
    <property type="molecule type" value="Genomic_DNA"/>
</dbReference>
<name>A0AAW1TKL9_9CHLO</name>
<organism evidence="6 7">
    <name type="scientific">Apatococcus fuscideae</name>
    <dbReference type="NCBI Taxonomy" id="2026836"/>
    <lineage>
        <taxon>Eukaryota</taxon>
        <taxon>Viridiplantae</taxon>
        <taxon>Chlorophyta</taxon>
        <taxon>core chlorophytes</taxon>
        <taxon>Trebouxiophyceae</taxon>
        <taxon>Chlorellales</taxon>
        <taxon>Chlorellaceae</taxon>
        <taxon>Apatococcus</taxon>
    </lineage>
</organism>
<dbReference type="PANTHER" id="PTHR20854">
    <property type="entry name" value="INOSITOL MONOPHOSPHATASE"/>
    <property type="match status" value="1"/>
</dbReference>